<dbReference type="PANTHER" id="PTHR38797:SF4">
    <property type="entry name" value="NUCLEAR PORE COMPLEX PROTEIN NUP85"/>
    <property type="match status" value="1"/>
</dbReference>
<dbReference type="InterPro" id="IPR053204">
    <property type="entry name" value="Oxopyrrolidines_Biosynth-assoc"/>
</dbReference>
<name>A0A2V1DFF4_9PLEO</name>
<evidence type="ECO:0000313" key="2">
    <source>
        <dbReference type="Proteomes" id="UP000244855"/>
    </source>
</evidence>
<dbReference type="AlphaFoldDB" id="A0A2V1DFF4"/>
<sequence>MAESIEEFFADDRLTDSNLRNSAVCLRKCLEGKTTTQDTAQSIMDTAKAVSLSEVLDECIIRAAEQLPESHYVLTELVIQLRSQHQHISEEVVTKFDHYLIMSFGERWARYGDPDPQDAWKEQARTEWINLNHFVALLFSAGVNTLSNFGEQSLKMTLKRGSWRVNWTGQENTSDSIIALEGHAMAAANWIIVSGRQLYENCSDVRTEFATLHANLTWIIELDGLNSDIKSKLQEAKTTMDKIRA</sequence>
<proteinExistence type="predicted"/>
<reference evidence="1 2" key="1">
    <citation type="journal article" date="2018" name="Sci. Rep.">
        <title>Comparative genomics provides insights into the lifestyle and reveals functional heterogeneity of dark septate endophytic fungi.</title>
        <authorList>
            <person name="Knapp D.G."/>
            <person name="Nemeth J.B."/>
            <person name="Barry K."/>
            <person name="Hainaut M."/>
            <person name="Henrissat B."/>
            <person name="Johnson J."/>
            <person name="Kuo A."/>
            <person name="Lim J.H.P."/>
            <person name="Lipzen A."/>
            <person name="Nolan M."/>
            <person name="Ohm R.A."/>
            <person name="Tamas L."/>
            <person name="Grigoriev I.V."/>
            <person name="Spatafora J.W."/>
            <person name="Nagy L.G."/>
            <person name="Kovacs G.M."/>
        </authorList>
    </citation>
    <scope>NUCLEOTIDE SEQUENCE [LARGE SCALE GENOMIC DNA]</scope>
    <source>
        <strain evidence="1 2">DSE2036</strain>
    </source>
</reference>
<dbReference type="Pfam" id="PF12311">
    <property type="entry name" value="DUF3632"/>
    <property type="match status" value="1"/>
</dbReference>
<dbReference type="Proteomes" id="UP000244855">
    <property type="component" value="Unassembled WGS sequence"/>
</dbReference>
<protein>
    <submittedName>
        <fullName evidence="1">Uncharacterized protein</fullName>
    </submittedName>
</protein>
<accession>A0A2V1DFF4</accession>
<dbReference type="InterPro" id="IPR022085">
    <property type="entry name" value="OpdG"/>
</dbReference>
<evidence type="ECO:0000313" key="1">
    <source>
        <dbReference type="EMBL" id="PVH96886.1"/>
    </source>
</evidence>
<dbReference type="OrthoDB" id="3350591at2759"/>
<keyword evidence="2" id="KW-1185">Reference proteome</keyword>
<organism evidence="1 2">
    <name type="scientific">Periconia macrospinosa</name>
    <dbReference type="NCBI Taxonomy" id="97972"/>
    <lineage>
        <taxon>Eukaryota</taxon>
        <taxon>Fungi</taxon>
        <taxon>Dikarya</taxon>
        <taxon>Ascomycota</taxon>
        <taxon>Pezizomycotina</taxon>
        <taxon>Dothideomycetes</taxon>
        <taxon>Pleosporomycetidae</taxon>
        <taxon>Pleosporales</taxon>
        <taxon>Massarineae</taxon>
        <taxon>Periconiaceae</taxon>
        <taxon>Periconia</taxon>
    </lineage>
</organism>
<dbReference type="PANTHER" id="PTHR38797">
    <property type="entry name" value="NUCLEAR PORE COMPLEX PROTEIN NUP85-RELATED"/>
    <property type="match status" value="1"/>
</dbReference>
<gene>
    <name evidence="1" type="ORF">DM02DRAFT_658815</name>
</gene>
<dbReference type="EMBL" id="KZ805452">
    <property type="protein sequence ID" value="PVH96886.1"/>
    <property type="molecule type" value="Genomic_DNA"/>
</dbReference>